<gene>
    <name evidence="1" type="ORF">ACIPEN_14085</name>
</gene>
<name>A0ABW8F114_9BURK</name>
<keyword evidence="2" id="KW-1185">Reference proteome</keyword>
<accession>A0ABW8F114</accession>
<protein>
    <recommendedName>
        <fullName evidence="3">IrrE N-terminal-like domain-containing protein</fullName>
    </recommendedName>
</protein>
<reference evidence="1 2" key="1">
    <citation type="submission" date="2024-10" db="EMBL/GenBank/DDBJ databases">
        <title>The Natural Products Discovery Center: Release of the First 8490 Sequenced Strains for Exploring Actinobacteria Biosynthetic Diversity.</title>
        <authorList>
            <person name="Kalkreuter E."/>
            <person name="Kautsar S.A."/>
            <person name="Yang D."/>
            <person name="Bader C.D."/>
            <person name="Teijaro C.N."/>
            <person name="Fluegel L."/>
            <person name="Davis C.M."/>
            <person name="Simpson J.R."/>
            <person name="Lauterbach L."/>
            <person name="Steele A.D."/>
            <person name="Gui C."/>
            <person name="Meng S."/>
            <person name="Li G."/>
            <person name="Viehrig K."/>
            <person name="Ye F."/>
            <person name="Su P."/>
            <person name="Kiefer A.F."/>
            <person name="Nichols A."/>
            <person name="Cepeda A.J."/>
            <person name="Yan W."/>
            <person name="Fan B."/>
            <person name="Jiang Y."/>
            <person name="Adhikari A."/>
            <person name="Zheng C.-J."/>
            <person name="Schuster L."/>
            <person name="Cowan T.M."/>
            <person name="Smanski M.J."/>
            <person name="Chevrette M.G."/>
            <person name="De Carvalho L.P.S."/>
            <person name="Shen B."/>
        </authorList>
    </citation>
    <scope>NUCLEOTIDE SEQUENCE [LARGE SCALE GENOMIC DNA]</scope>
    <source>
        <strain evidence="1 2">NPDC087045</strain>
    </source>
</reference>
<dbReference type="EMBL" id="JBIUZV010000007">
    <property type="protein sequence ID" value="MFJ3046956.1"/>
    <property type="molecule type" value="Genomic_DNA"/>
</dbReference>
<evidence type="ECO:0008006" key="3">
    <source>
        <dbReference type="Google" id="ProtNLM"/>
    </source>
</evidence>
<evidence type="ECO:0000313" key="1">
    <source>
        <dbReference type="EMBL" id="MFJ3046956.1"/>
    </source>
</evidence>
<dbReference type="Proteomes" id="UP001617427">
    <property type="component" value="Unassembled WGS sequence"/>
</dbReference>
<organism evidence="1 2">
    <name type="scientific">Herbaspirillum chlorophenolicum</name>
    <dbReference type="NCBI Taxonomy" id="211589"/>
    <lineage>
        <taxon>Bacteria</taxon>
        <taxon>Pseudomonadati</taxon>
        <taxon>Pseudomonadota</taxon>
        <taxon>Betaproteobacteria</taxon>
        <taxon>Burkholderiales</taxon>
        <taxon>Oxalobacteraceae</taxon>
        <taxon>Herbaspirillum</taxon>
    </lineage>
</organism>
<evidence type="ECO:0000313" key="2">
    <source>
        <dbReference type="Proteomes" id="UP001617427"/>
    </source>
</evidence>
<sequence>MIRERLGVNSMASANFFDGLIGNISPVVALYKDIVGSGVRVECFPGGRSPYTGNGGTFATADWHSNEGVWKIYFPAGAHAHQVYHELLHIRFKNVEGAPVMAASIHEAQLRRNVEELNNDFDHAYVVPLEIATYSEAAVYWEADFTRVLEGLPPPSSEQVNVAQRKITLLRGWLILPNSMPTATVTHLFRRELASGGWLDAANELIHRVRVAGANKALAVQAFREALGFDFPPAAKVTFLI</sequence>
<dbReference type="RefSeq" id="WP_402701325.1">
    <property type="nucleotide sequence ID" value="NZ_JBIUZV010000007.1"/>
</dbReference>
<comment type="caution">
    <text evidence="1">The sequence shown here is derived from an EMBL/GenBank/DDBJ whole genome shotgun (WGS) entry which is preliminary data.</text>
</comment>
<proteinExistence type="predicted"/>